<dbReference type="EMBL" id="JBJQOH010000001">
    <property type="protein sequence ID" value="KAL3699936.1"/>
    <property type="molecule type" value="Genomic_DNA"/>
</dbReference>
<comment type="caution">
    <text evidence="2">The sequence shown here is derived from an EMBL/GenBank/DDBJ whole genome shotgun (WGS) entry which is preliminary data.</text>
</comment>
<feature type="region of interest" description="Disordered" evidence="1">
    <location>
        <begin position="28"/>
        <end position="57"/>
    </location>
</feature>
<proteinExistence type="predicted"/>
<evidence type="ECO:0000313" key="3">
    <source>
        <dbReference type="Proteomes" id="UP001633002"/>
    </source>
</evidence>
<accession>A0ABD3I8S6</accession>
<sequence length="141" mass="16576">MYYGPTTSYPSCQERTCLTDHGHTVVTTERKQKKRDTQQKTRKTRGSLATSRRSATELQRRIHEKLFVTEEGYHLEGDSGSELMVESVLRHYHQEEEEEEKSRILLSDDMNSPYLLKNWCLAPFHPVSSSSHDQFFRRQAR</sequence>
<reference evidence="2 3" key="1">
    <citation type="submission" date="2024-09" db="EMBL/GenBank/DDBJ databases">
        <title>Chromosome-scale assembly of Riccia sorocarpa.</title>
        <authorList>
            <person name="Paukszto L."/>
        </authorList>
    </citation>
    <scope>NUCLEOTIDE SEQUENCE [LARGE SCALE GENOMIC DNA]</scope>
    <source>
        <strain evidence="2">LP-2024</strain>
        <tissue evidence="2">Aerial parts of the thallus</tissue>
    </source>
</reference>
<dbReference type="AlphaFoldDB" id="A0ABD3I8S6"/>
<gene>
    <name evidence="2" type="ORF">R1sor_017958</name>
</gene>
<evidence type="ECO:0000256" key="1">
    <source>
        <dbReference type="SAM" id="MobiDB-lite"/>
    </source>
</evidence>
<name>A0ABD3I8S6_9MARC</name>
<dbReference type="Proteomes" id="UP001633002">
    <property type="component" value="Unassembled WGS sequence"/>
</dbReference>
<evidence type="ECO:0000313" key="2">
    <source>
        <dbReference type="EMBL" id="KAL3699936.1"/>
    </source>
</evidence>
<organism evidence="2 3">
    <name type="scientific">Riccia sorocarpa</name>
    <dbReference type="NCBI Taxonomy" id="122646"/>
    <lineage>
        <taxon>Eukaryota</taxon>
        <taxon>Viridiplantae</taxon>
        <taxon>Streptophyta</taxon>
        <taxon>Embryophyta</taxon>
        <taxon>Marchantiophyta</taxon>
        <taxon>Marchantiopsida</taxon>
        <taxon>Marchantiidae</taxon>
        <taxon>Marchantiales</taxon>
        <taxon>Ricciaceae</taxon>
        <taxon>Riccia</taxon>
    </lineage>
</organism>
<protein>
    <submittedName>
        <fullName evidence="2">Uncharacterized protein</fullName>
    </submittedName>
</protein>
<keyword evidence="3" id="KW-1185">Reference proteome</keyword>